<gene>
    <name evidence="2" type="ORF">H5985_05990</name>
</gene>
<dbReference type="InterPro" id="IPR001173">
    <property type="entry name" value="Glyco_trans_2-like"/>
</dbReference>
<feature type="domain" description="Glycosyltransferase 2-like" evidence="1">
    <location>
        <begin position="7"/>
        <end position="139"/>
    </location>
</feature>
<name>A0ABS2GVC1_9BURK</name>
<comment type="caution">
    <text evidence="2">The sequence shown here is derived from an EMBL/GenBank/DDBJ whole genome shotgun (WGS) entry which is preliminary data.</text>
</comment>
<evidence type="ECO:0000259" key="1">
    <source>
        <dbReference type="Pfam" id="PF00535"/>
    </source>
</evidence>
<protein>
    <submittedName>
        <fullName evidence="2">Glycosyltransferase family 2 protein</fullName>
    </submittedName>
</protein>
<evidence type="ECO:0000313" key="2">
    <source>
        <dbReference type="EMBL" id="MBM6928818.1"/>
    </source>
</evidence>
<keyword evidence="3" id="KW-1185">Reference proteome</keyword>
<proteinExistence type="predicted"/>
<dbReference type="InterPro" id="IPR029044">
    <property type="entry name" value="Nucleotide-diphossugar_trans"/>
</dbReference>
<dbReference type="EMBL" id="JACJKX010000009">
    <property type="protein sequence ID" value="MBM6928818.1"/>
    <property type="molecule type" value="Genomic_DNA"/>
</dbReference>
<dbReference type="SUPFAM" id="SSF53448">
    <property type="entry name" value="Nucleotide-diphospho-sugar transferases"/>
    <property type="match status" value="1"/>
</dbReference>
<accession>A0ABS2GVC1</accession>
<dbReference type="Proteomes" id="UP000777002">
    <property type="component" value="Unassembled WGS sequence"/>
</dbReference>
<dbReference type="PANTHER" id="PTHR10859">
    <property type="entry name" value="GLYCOSYL TRANSFERASE"/>
    <property type="match status" value="1"/>
</dbReference>
<dbReference type="Gene3D" id="3.90.550.10">
    <property type="entry name" value="Spore Coat Polysaccharide Biosynthesis Protein SpsA, Chain A"/>
    <property type="match status" value="1"/>
</dbReference>
<evidence type="ECO:0000313" key="3">
    <source>
        <dbReference type="Proteomes" id="UP000777002"/>
    </source>
</evidence>
<dbReference type="CDD" id="cd04179">
    <property type="entry name" value="DPM_DPG-synthase_like"/>
    <property type="match status" value="1"/>
</dbReference>
<reference evidence="2 3" key="1">
    <citation type="journal article" date="2021" name="Sci. Rep.">
        <title>The distribution of antibiotic resistance genes in chicken gut microbiota commensals.</title>
        <authorList>
            <person name="Juricova H."/>
            <person name="Matiasovicova J."/>
            <person name="Kubasova T."/>
            <person name="Cejkova D."/>
            <person name="Rychlik I."/>
        </authorList>
    </citation>
    <scope>NUCLEOTIDE SEQUENCE [LARGE SCALE GENOMIC DNA]</scope>
    <source>
        <strain evidence="2 3">An562</strain>
    </source>
</reference>
<dbReference type="Pfam" id="PF00535">
    <property type="entry name" value="Glycos_transf_2"/>
    <property type="match status" value="1"/>
</dbReference>
<sequence>MTKRLFLIPNYNHPDTIADVVRNCLPYGDDIVIVDDGSNAYTKEKIREAQDLSEHVHVITLAANSGKGGAVLAGFRWAIDQGYSHVFQLDADGQQDARAIPDFLKASDDNPRALICGYPVYDDSVPASRKWGRLITDFWVIINTVSLAYRDTLCGFRIYPMEAVARWLASSPRIGLRMDFDCDVLVQLYWSGVKPINLPVRIFYPADGISHFHAIENLYLSKMHARNFFGMLIRLPRLVARHFHADN</sequence>
<organism evidence="2 3">
    <name type="scientific">Parasutterella secunda</name>
    <dbReference type="NCBI Taxonomy" id="626947"/>
    <lineage>
        <taxon>Bacteria</taxon>
        <taxon>Pseudomonadati</taxon>
        <taxon>Pseudomonadota</taxon>
        <taxon>Betaproteobacteria</taxon>
        <taxon>Burkholderiales</taxon>
        <taxon>Sutterellaceae</taxon>
        <taxon>Parasutterella</taxon>
    </lineage>
</organism>
<dbReference type="RefSeq" id="WP_205050407.1">
    <property type="nucleotide sequence ID" value="NZ_JACJKX010000009.1"/>
</dbReference>
<dbReference type="PANTHER" id="PTHR10859:SF91">
    <property type="entry name" value="DOLICHYL-PHOSPHATE BETA-GLUCOSYLTRANSFERASE"/>
    <property type="match status" value="1"/>
</dbReference>